<reference evidence="1 2" key="1">
    <citation type="submission" date="2016-11" db="EMBL/GenBank/DDBJ databases">
        <title>The macronuclear genome of Stentor coeruleus: a giant cell with tiny introns.</title>
        <authorList>
            <person name="Slabodnick M."/>
            <person name="Ruby J.G."/>
            <person name="Reiff S.B."/>
            <person name="Swart E.C."/>
            <person name="Gosai S."/>
            <person name="Prabakaran S."/>
            <person name="Witkowska E."/>
            <person name="Larue G.E."/>
            <person name="Fisher S."/>
            <person name="Freeman R.M."/>
            <person name="Gunawardena J."/>
            <person name="Chu W."/>
            <person name="Stover N.A."/>
            <person name="Gregory B.D."/>
            <person name="Nowacki M."/>
            <person name="Derisi J."/>
            <person name="Roy S.W."/>
            <person name="Marshall W.F."/>
            <person name="Sood P."/>
        </authorList>
    </citation>
    <scope>NUCLEOTIDE SEQUENCE [LARGE SCALE GENOMIC DNA]</scope>
    <source>
        <strain evidence="1">WM001</strain>
    </source>
</reference>
<name>A0A1R2BJN5_9CILI</name>
<sequence>MEIQYSGNYQGIYDESNIKYTNLIRILNDNNIKVLISDIEKVWVKEACRNCRVTLIINPHPDDMNYFFTSIIYDEICELRVFTCCFDMDIEKFGVCGKFYIENSRPVGILPEALGKEYEKSIRKIVRIWEMWSEDYLVVPAGGFFEIQLCRVLGDCELKRVFWEFLRKFVNKMPKPKALWKKFLLEFSYGKDFSFRIDMGDIGKAEIIYENDNEYVEAFSVKLEVLRKFLEVSLQISRIEGVIVNRKAKE</sequence>
<protein>
    <submittedName>
        <fullName evidence="1">Uncharacterized protein</fullName>
    </submittedName>
</protein>
<evidence type="ECO:0000313" key="1">
    <source>
        <dbReference type="EMBL" id="OMJ76979.1"/>
    </source>
</evidence>
<organism evidence="1 2">
    <name type="scientific">Stentor coeruleus</name>
    <dbReference type="NCBI Taxonomy" id="5963"/>
    <lineage>
        <taxon>Eukaryota</taxon>
        <taxon>Sar</taxon>
        <taxon>Alveolata</taxon>
        <taxon>Ciliophora</taxon>
        <taxon>Postciliodesmatophora</taxon>
        <taxon>Heterotrichea</taxon>
        <taxon>Heterotrichida</taxon>
        <taxon>Stentoridae</taxon>
        <taxon>Stentor</taxon>
    </lineage>
</organism>
<dbReference type="AlphaFoldDB" id="A0A1R2BJN5"/>
<accession>A0A1R2BJN5</accession>
<dbReference type="Proteomes" id="UP000187209">
    <property type="component" value="Unassembled WGS sequence"/>
</dbReference>
<proteinExistence type="predicted"/>
<evidence type="ECO:0000313" key="2">
    <source>
        <dbReference type="Proteomes" id="UP000187209"/>
    </source>
</evidence>
<comment type="caution">
    <text evidence="1">The sequence shown here is derived from an EMBL/GenBank/DDBJ whole genome shotgun (WGS) entry which is preliminary data.</text>
</comment>
<gene>
    <name evidence="1" type="ORF">SteCoe_23526</name>
</gene>
<keyword evidence="2" id="KW-1185">Reference proteome</keyword>
<dbReference type="EMBL" id="MPUH01000600">
    <property type="protein sequence ID" value="OMJ76979.1"/>
    <property type="molecule type" value="Genomic_DNA"/>
</dbReference>